<proteinExistence type="predicted"/>
<organism evidence="2 3">
    <name type="scientific">Candidatus Methylobacter titanis</name>
    <dbReference type="NCBI Taxonomy" id="3053457"/>
    <lineage>
        <taxon>Bacteria</taxon>
        <taxon>Pseudomonadati</taxon>
        <taxon>Pseudomonadota</taxon>
        <taxon>Gammaproteobacteria</taxon>
        <taxon>Methylococcales</taxon>
        <taxon>Methylococcaceae</taxon>
        <taxon>Methylobacter</taxon>
    </lineage>
</organism>
<name>A0AA43Q8W7_9GAMM</name>
<comment type="caution">
    <text evidence="2">The sequence shown here is derived from an EMBL/GenBank/DDBJ whole genome shotgun (WGS) entry which is preliminary data.</text>
</comment>
<protein>
    <submittedName>
        <fullName evidence="2">DUF4389 domain-containing protein</fullName>
    </submittedName>
</protein>
<evidence type="ECO:0000313" key="3">
    <source>
        <dbReference type="Proteomes" id="UP001160519"/>
    </source>
</evidence>
<gene>
    <name evidence="2" type="ORF">PSU93_09815</name>
</gene>
<keyword evidence="1" id="KW-0812">Transmembrane</keyword>
<dbReference type="EMBL" id="JAQSDF010000029">
    <property type="protein sequence ID" value="MDI1231433.1"/>
    <property type="molecule type" value="Genomic_DNA"/>
</dbReference>
<dbReference type="Pfam" id="PF14333">
    <property type="entry name" value="DUF4389"/>
    <property type="match status" value="1"/>
</dbReference>
<reference evidence="2" key="1">
    <citation type="submission" date="2023-01" db="EMBL/GenBank/DDBJ databases">
        <title>Biogeochemical cycle of methane in antarctic sediments.</title>
        <authorList>
            <person name="Roldan D.M."/>
            <person name="Menes R.J."/>
        </authorList>
    </citation>
    <scope>NUCLEOTIDE SEQUENCE [LARGE SCALE GENOMIC DNA]</scope>
    <source>
        <strain evidence="2">K-2018 MAG008</strain>
    </source>
</reference>
<keyword evidence="1" id="KW-1133">Transmembrane helix</keyword>
<feature type="transmembrane region" description="Helical" evidence="1">
    <location>
        <begin position="65"/>
        <end position="85"/>
    </location>
</feature>
<evidence type="ECO:0000256" key="1">
    <source>
        <dbReference type="SAM" id="Phobius"/>
    </source>
</evidence>
<dbReference type="Proteomes" id="UP001160519">
    <property type="component" value="Unassembled WGS sequence"/>
</dbReference>
<dbReference type="AlphaFoldDB" id="A0AA43Q8W7"/>
<sequence length="104" mass="12003">MDEQINYNLKQLSSWKRIFFMLIFAAIGSLVRMLLWAVIILQVVSTLITGKANVNTLNFGRSLSIYTYHILLFLTFNTETLPFPFSDWNMTAELNLPEPKKSAK</sequence>
<keyword evidence="3" id="KW-1185">Reference proteome</keyword>
<dbReference type="InterPro" id="IPR025498">
    <property type="entry name" value="DUF4389"/>
</dbReference>
<accession>A0AA43Q8W7</accession>
<evidence type="ECO:0000313" key="2">
    <source>
        <dbReference type="EMBL" id="MDI1231433.1"/>
    </source>
</evidence>
<keyword evidence="1" id="KW-0472">Membrane</keyword>
<feature type="transmembrane region" description="Helical" evidence="1">
    <location>
        <begin position="18"/>
        <end position="44"/>
    </location>
</feature>